<dbReference type="AlphaFoldDB" id="A0A2Z4HVJ7"/>
<keyword evidence="1" id="KW-0614">Plasmid</keyword>
<gene>
    <name evidence="2" type="ORF">AFZ32_12945</name>
    <name evidence="1" type="ORF">pLIS100050</name>
</gene>
<organism evidence="1">
    <name type="scientific">Listeria welshimeri</name>
    <dbReference type="NCBI Taxonomy" id="1643"/>
    <lineage>
        <taxon>Bacteria</taxon>
        <taxon>Bacillati</taxon>
        <taxon>Bacillota</taxon>
        <taxon>Bacilli</taxon>
        <taxon>Bacillales</taxon>
        <taxon>Listeriaceae</taxon>
        <taxon>Listeria</taxon>
    </lineage>
</organism>
<proteinExistence type="predicted"/>
<dbReference type="RefSeq" id="WP_003725272.1">
    <property type="nucleotide sequence ID" value="NZ_JAERVU010000008.1"/>
</dbReference>
<dbReference type="Proteomes" id="UP000219632">
    <property type="component" value="Unassembled WGS sequence"/>
</dbReference>
<evidence type="ECO:0000313" key="1">
    <source>
        <dbReference type="EMBL" id="AWW22385.1"/>
    </source>
</evidence>
<reference evidence="1" key="2">
    <citation type="submission" date="2018-05" db="EMBL/GenBank/DDBJ databases">
        <title>Prevalence of plasmid-borne benzalkonium chloride resistance cassette bcrABC and cadmium resistance cadA genes in nonpathogenic Listeria spp. isolated from food-processing environments.</title>
        <authorList>
            <person name="Korsak D."/>
            <person name="Chmielowska C."/>
            <person name="Szuplewska M."/>
            <person name="Bartosik D."/>
        </authorList>
    </citation>
    <scope>NUCLEOTIDE SEQUENCE</scope>
    <source>
        <strain evidence="1">40/07</strain>
        <plasmid evidence="1">pLIS1</plasmid>
    </source>
</reference>
<dbReference type="EMBL" id="NYPG01000009">
    <property type="protein sequence ID" value="PDK40358.1"/>
    <property type="molecule type" value="Genomic_DNA"/>
</dbReference>
<evidence type="ECO:0000313" key="3">
    <source>
        <dbReference type="Proteomes" id="UP000219632"/>
    </source>
</evidence>
<keyword evidence="3" id="KW-1185">Reference proteome</keyword>
<geneLocation type="plasmid" evidence="1">
    <name>pLIS1</name>
</geneLocation>
<reference evidence="2 3" key="1">
    <citation type="submission" date="2017-09" db="EMBL/GenBank/DDBJ databases">
        <title>Draft Genomes of 144 Listeria Monocytogenes isolates from foods.</title>
        <authorList>
            <person name="Wu C.H."/>
            <person name="Ng J."/>
            <person name="Kiang D."/>
            <person name="Chen C.-Y."/>
            <person name="Frink S."/>
            <person name="Lafrades M."/>
            <person name="Morales C."/>
            <person name="Park P."/>
            <person name="Zwick M."/>
        </authorList>
    </citation>
    <scope>NUCLEOTIDE SEQUENCE [LARGE SCALE GENOMIC DNA]</scope>
    <source>
        <strain evidence="2 3">CDPHFDLB-F14M01633.75-2</strain>
    </source>
</reference>
<accession>A0A2Z4HVJ7</accession>
<protein>
    <submittedName>
        <fullName evidence="1">Uncharacterized protein</fullName>
    </submittedName>
</protein>
<name>A0A2Z4HVJ7_LISWE</name>
<evidence type="ECO:0000313" key="2">
    <source>
        <dbReference type="EMBL" id="PDK40358.1"/>
    </source>
</evidence>
<sequence>MRTVEDILYDKQSAIFLLAELYETHEKEHEDHNEGTLTTCEICRQIETCSTLIRRLEQELLHKKDEIRAEEKRHAKDLLKWHYIKYPMNATNLERILHWQKMFSKRMFDELTRMGWSVEEIQRRYDIPDFFFKRWLFKNGLYAVVPLILRIRTIDDRIFIYKVFQEADLNLLLTLDDIVMKSYDRIEREDWKHVYFWHHGAYHHLEQIIVQSEFGKVGETVYHAEEQLGCKKKATDQVIFYDGFNQEAVAYFCEENEMKRLAKGNRLLINTRYGTITLFPGEYVVKEITGRFVKYSANQFSQLYEIVDTVRPMGLVSETSSYNEYTNKI</sequence>
<dbReference type="EMBL" id="MH382833">
    <property type="protein sequence ID" value="AWW22385.1"/>
    <property type="molecule type" value="Genomic_DNA"/>
</dbReference>